<organism evidence="2">
    <name type="scientific">viral metagenome</name>
    <dbReference type="NCBI Taxonomy" id="1070528"/>
    <lineage>
        <taxon>unclassified sequences</taxon>
        <taxon>metagenomes</taxon>
        <taxon>organismal metagenomes</taxon>
    </lineage>
</organism>
<protein>
    <submittedName>
        <fullName evidence="2">Putative tail protein</fullName>
    </submittedName>
</protein>
<evidence type="ECO:0000313" key="2">
    <source>
        <dbReference type="EMBL" id="QJI00441.1"/>
    </source>
</evidence>
<evidence type="ECO:0000313" key="1">
    <source>
        <dbReference type="EMBL" id="QJA84896.1"/>
    </source>
</evidence>
<accession>A0A6M3XR21</accession>
<proteinExistence type="predicted"/>
<sequence length="392" mass="43407">MTTLADLTLDVYDMLHGVAQVQRPVEDTLSTATADAADVEWRMSTPALWRRGDYAEHWKGTGTAGEVVLMTEDHPAAADVTVRRSQLRSTADTGVLAIGQVFLKNPPVPAVMIQRAINETVDNDLYANPFRVWYHAQRTLTPVADKHYYELNAYDFDVDDMWQLDLADTAVGAATFDETGGGTDDLWTSAGHGLAVGDHVRFTAVGTGAAGYAVDTDYWVYSVPSVNTFTLSATRGGLKVEGTGDSAGTWTLVKQLPSLHEFDVQWWRAIVPAATNMSSTGGALYLRQWFDDDHTVYYTARARPDSAAIASLPADIIDMVPWGAMARLVGSIAHRDRQDPRRRSERDKADQPFIDAGFFQNRFLEMKRAYRNRLLLEKPPQRRAQVGHRIGG</sequence>
<dbReference type="Gene3D" id="2.40.30.20">
    <property type="match status" value="1"/>
</dbReference>
<dbReference type="EMBL" id="MT144851">
    <property type="protein sequence ID" value="QJI00441.1"/>
    <property type="molecule type" value="Genomic_DNA"/>
</dbReference>
<reference evidence="2" key="1">
    <citation type="submission" date="2020-03" db="EMBL/GenBank/DDBJ databases">
        <title>The deep terrestrial virosphere.</title>
        <authorList>
            <person name="Holmfeldt K."/>
            <person name="Nilsson E."/>
            <person name="Simone D."/>
            <person name="Lopez-Fernandez M."/>
            <person name="Wu X."/>
            <person name="de Brujin I."/>
            <person name="Lundin D."/>
            <person name="Andersson A."/>
            <person name="Bertilsson S."/>
            <person name="Dopson M."/>
        </authorList>
    </citation>
    <scope>NUCLEOTIDE SEQUENCE</scope>
    <source>
        <strain evidence="1">MM415B02331</strain>
        <strain evidence="2">TM448B01959</strain>
    </source>
</reference>
<dbReference type="InterPro" id="IPR023366">
    <property type="entry name" value="ATP_synth_asu-like_sf"/>
</dbReference>
<dbReference type="AlphaFoldDB" id="A0A6M3XR21"/>
<gene>
    <name evidence="1" type="ORF">MM415B02331_0004</name>
    <name evidence="2" type="ORF">TM448B01959_0012</name>
</gene>
<name>A0A6M3XR21_9ZZZZ</name>
<dbReference type="EMBL" id="MT142540">
    <property type="protein sequence ID" value="QJA84896.1"/>
    <property type="molecule type" value="Genomic_DNA"/>
</dbReference>